<feature type="domain" description="Alpha/beta hydrolase fold-3" evidence="4">
    <location>
        <begin position="80"/>
        <end position="281"/>
    </location>
</feature>
<dbReference type="Pfam" id="PF07859">
    <property type="entry name" value="Abhydrolase_3"/>
    <property type="match status" value="1"/>
</dbReference>
<dbReference type="PANTHER" id="PTHR48081">
    <property type="entry name" value="AB HYDROLASE SUPERFAMILY PROTEIN C4A8.06C"/>
    <property type="match status" value="1"/>
</dbReference>
<dbReference type="InterPro" id="IPR050300">
    <property type="entry name" value="GDXG_lipolytic_enzyme"/>
</dbReference>
<dbReference type="PROSITE" id="PS01173">
    <property type="entry name" value="LIPASE_GDXG_HIS"/>
    <property type="match status" value="1"/>
</dbReference>
<evidence type="ECO:0000313" key="5">
    <source>
        <dbReference type="EMBL" id="SEI61173.1"/>
    </source>
</evidence>
<dbReference type="GO" id="GO:0004806">
    <property type="term" value="F:triacylglycerol lipase activity"/>
    <property type="evidence" value="ECO:0007669"/>
    <property type="project" value="TreeGrafter"/>
</dbReference>
<dbReference type="EMBL" id="FNYH01000005">
    <property type="protein sequence ID" value="SEI61173.1"/>
    <property type="molecule type" value="Genomic_DNA"/>
</dbReference>
<dbReference type="Gene3D" id="3.40.50.1820">
    <property type="entry name" value="alpha/beta hydrolase"/>
    <property type="match status" value="1"/>
</dbReference>
<dbReference type="InterPro" id="IPR029058">
    <property type="entry name" value="AB_hydrolase_fold"/>
</dbReference>
<dbReference type="SUPFAM" id="SSF53474">
    <property type="entry name" value="alpha/beta-Hydrolases"/>
    <property type="match status" value="1"/>
</dbReference>
<evidence type="ECO:0000256" key="3">
    <source>
        <dbReference type="PROSITE-ProRule" id="PRU10038"/>
    </source>
</evidence>
<evidence type="ECO:0000259" key="4">
    <source>
        <dbReference type="Pfam" id="PF07859"/>
    </source>
</evidence>
<sequence>MLLIFHLMFTMPINFWQKSTQLLSRQCLTSQCLLLKEHLKQQALLNNTRLPHDIQRQSLCIAGREAEFIHVEGQQSQRYILYLHGGGYALGSIDTHRELVCHLARFADARILAIDYRLAPESPYPAALEDALAAYHWLLEQGTAHSSIALAGDSAGGGLALALLQRLKQDGLPLPAAAVFMSPWVDLTCSSLSLDLNAATDLILNKQQMRAFAELYARDIDLEDAGVSPLFGDLENLPPILVQVSQQELLRDDAVRLVKKIAEKGGQATLDDWAYLPHVWQLMYNYLPQAGVALRRAGRFIQKHVH</sequence>
<keyword evidence="6" id="KW-1185">Reference proteome</keyword>
<dbReference type="InterPro" id="IPR002168">
    <property type="entry name" value="Lipase_GDXG_HIS_AS"/>
</dbReference>
<organism evidence="5 6">
    <name type="scientific">Allopseudospirillum japonicum</name>
    <dbReference type="NCBI Taxonomy" id="64971"/>
    <lineage>
        <taxon>Bacteria</taxon>
        <taxon>Pseudomonadati</taxon>
        <taxon>Pseudomonadota</taxon>
        <taxon>Gammaproteobacteria</taxon>
        <taxon>Oceanospirillales</taxon>
        <taxon>Oceanospirillaceae</taxon>
        <taxon>Allopseudospirillum</taxon>
    </lineage>
</organism>
<dbReference type="STRING" id="64971.SAMN05421831_105125"/>
<name>A0A1H6RZI2_9GAMM</name>
<dbReference type="AlphaFoldDB" id="A0A1H6RZI2"/>
<accession>A0A1H6RZI2</accession>
<proteinExistence type="inferred from homology"/>
<dbReference type="PROSITE" id="PS01174">
    <property type="entry name" value="LIPASE_GDXG_SER"/>
    <property type="match status" value="1"/>
</dbReference>
<evidence type="ECO:0000256" key="2">
    <source>
        <dbReference type="ARBA" id="ARBA00022801"/>
    </source>
</evidence>
<reference evidence="6" key="1">
    <citation type="submission" date="2016-10" db="EMBL/GenBank/DDBJ databases">
        <authorList>
            <person name="Varghese N."/>
            <person name="Submissions S."/>
        </authorList>
    </citation>
    <scope>NUCLEOTIDE SEQUENCE [LARGE SCALE GENOMIC DNA]</scope>
    <source>
        <strain evidence="6">DSM 7165</strain>
    </source>
</reference>
<dbReference type="OrthoDB" id="5729797at2"/>
<comment type="similarity">
    <text evidence="1">Belongs to the 'GDXG' lipolytic enzyme family.</text>
</comment>
<protein>
    <submittedName>
        <fullName evidence="5">Acetyl esterase/lipase</fullName>
    </submittedName>
</protein>
<dbReference type="InterPro" id="IPR033140">
    <property type="entry name" value="Lipase_GDXG_put_SER_AS"/>
</dbReference>
<dbReference type="PANTHER" id="PTHR48081:SF30">
    <property type="entry name" value="ACETYL-HYDROLASE LIPR-RELATED"/>
    <property type="match status" value="1"/>
</dbReference>
<evidence type="ECO:0000256" key="1">
    <source>
        <dbReference type="ARBA" id="ARBA00010515"/>
    </source>
</evidence>
<gene>
    <name evidence="5" type="ORF">SAMN05421831_105125</name>
</gene>
<dbReference type="Proteomes" id="UP000242999">
    <property type="component" value="Unassembled WGS sequence"/>
</dbReference>
<evidence type="ECO:0000313" key="6">
    <source>
        <dbReference type="Proteomes" id="UP000242999"/>
    </source>
</evidence>
<keyword evidence="2" id="KW-0378">Hydrolase</keyword>
<feature type="active site" evidence="3">
    <location>
        <position position="154"/>
    </location>
</feature>
<dbReference type="InterPro" id="IPR013094">
    <property type="entry name" value="AB_hydrolase_3"/>
</dbReference>